<proteinExistence type="predicted"/>
<evidence type="ECO:0000313" key="1">
    <source>
        <dbReference type="EMBL" id="CAA7265456.1"/>
    </source>
</evidence>
<organism evidence="1 2">
    <name type="scientific">Cyclocybe aegerita</name>
    <name type="common">Black poplar mushroom</name>
    <name type="synonym">Agrocybe aegerita</name>
    <dbReference type="NCBI Taxonomy" id="1973307"/>
    <lineage>
        <taxon>Eukaryota</taxon>
        <taxon>Fungi</taxon>
        <taxon>Dikarya</taxon>
        <taxon>Basidiomycota</taxon>
        <taxon>Agaricomycotina</taxon>
        <taxon>Agaricomycetes</taxon>
        <taxon>Agaricomycetidae</taxon>
        <taxon>Agaricales</taxon>
        <taxon>Agaricineae</taxon>
        <taxon>Bolbitiaceae</taxon>
        <taxon>Cyclocybe</taxon>
    </lineage>
</organism>
<dbReference type="OrthoDB" id="3061034at2759"/>
<dbReference type="AlphaFoldDB" id="A0A8S0WTS2"/>
<reference evidence="1 2" key="1">
    <citation type="submission" date="2020-01" db="EMBL/GenBank/DDBJ databases">
        <authorList>
            <person name="Gupta K D."/>
        </authorList>
    </citation>
    <scope>NUCLEOTIDE SEQUENCE [LARGE SCALE GENOMIC DNA]</scope>
</reference>
<evidence type="ECO:0000313" key="2">
    <source>
        <dbReference type="Proteomes" id="UP000467700"/>
    </source>
</evidence>
<keyword evidence="2" id="KW-1185">Reference proteome</keyword>
<name>A0A8S0WTS2_CYCAE</name>
<dbReference type="Proteomes" id="UP000467700">
    <property type="component" value="Unassembled WGS sequence"/>
</dbReference>
<dbReference type="EMBL" id="CACVBS010000049">
    <property type="protein sequence ID" value="CAA7265456.1"/>
    <property type="molecule type" value="Genomic_DNA"/>
</dbReference>
<gene>
    <name evidence="1" type="ORF">AAE3_LOCUS7745</name>
</gene>
<accession>A0A8S0WTS2</accession>
<protein>
    <submittedName>
        <fullName evidence="1">Uncharacterized protein</fullName>
    </submittedName>
</protein>
<comment type="caution">
    <text evidence="1">The sequence shown here is derived from an EMBL/GenBank/DDBJ whole genome shotgun (WGS) entry which is preliminary data.</text>
</comment>
<sequence>MPPVYRSERGRIMKDGKESLVWRTTERLDVSSPLTGIGDHDLKVRSIHLAVLSAIYQLEKLGISLRIPVVTVVTANHAEPIDIRTSDGARLLIEYYCRRFGCEVDFDFGLISKAGWSASLTIDCERMGYGSGNSRETARADSYVAAARTLVHYCPELMEELSSERSFH</sequence>